<dbReference type="InParanoid" id="F4R9C7"/>
<protein>
    <submittedName>
        <fullName evidence="1">Uncharacterized protein</fullName>
    </submittedName>
</protein>
<accession>F4R9C7</accession>
<evidence type="ECO:0000313" key="2">
    <source>
        <dbReference type="Proteomes" id="UP000001072"/>
    </source>
</evidence>
<proteinExistence type="predicted"/>
<dbReference type="AlphaFoldDB" id="F4R9C7"/>
<dbReference type="RefSeq" id="XP_007405781.1">
    <property type="nucleotide sequence ID" value="XM_007405719.1"/>
</dbReference>
<dbReference type="VEuPathDB" id="FungiDB:MELLADRAFT_102782"/>
<keyword evidence="2" id="KW-1185">Reference proteome</keyword>
<dbReference type="HOGENOM" id="CLU_2292287_0_0_1"/>
<reference evidence="2" key="1">
    <citation type="journal article" date="2011" name="Proc. Natl. Acad. Sci. U.S.A.">
        <title>Obligate biotrophy features unraveled by the genomic analysis of rust fungi.</title>
        <authorList>
            <person name="Duplessis S."/>
            <person name="Cuomo C.A."/>
            <person name="Lin Y.-C."/>
            <person name="Aerts A."/>
            <person name="Tisserant E."/>
            <person name="Veneault-Fourrey C."/>
            <person name="Joly D.L."/>
            <person name="Hacquard S."/>
            <person name="Amselem J."/>
            <person name="Cantarel B.L."/>
            <person name="Chiu R."/>
            <person name="Coutinho P.M."/>
            <person name="Feau N."/>
            <person name="Field M."/>
            <person name="Frey P."/>
            <person name="Gelhaye E."/>
            <person name="Goldberg J."/>
            <person name="Grabherr M.G."/>
            <person name="Kodira C.D."/>
            <person name="Kohler A."/>
            <person name="Kuees U."/>
            <person name="Lindquist E.A."/>
            <person name="Lucas S.M."/>
            <person name="Mago R."/>
            <person name="Mauceli E."/>
            <person name="Morin E."/>
            <person name="Murat C."/>
            <person name="Pangilinan J.L."/>
            <person name="Park R."/>
            <person name="Pearson M."/>
            <person name="Quesneville H."/>
            <person name="Rouhier N."/>
            <person name="Sakthikumar S."/>
            <person name="Salamov A.A."/>
            <person name="Schmutz J."/>
            <person name="Selles B."/>
            <person name="Shapiro H."/>
            <person name="Tanguay P."/>
            <person name="Tuskan G.A."/>
            <person name="Henrissat B."/>
            <person name="Van de Peer Y."/>
            <person name="Rouze P."/>
            <person name="Ellis J.G."/>
            <person name="Dodds P.N."/>
            <person name="Schein J.E."/>
            <person name="Zhong S."/>
            <person name="Hamelin R.C."/>
            <person name="Grigoriev I.V."/>
            <person name="Szabo L.J."/>
            <person name="Martin F."/>
        </authorList>
    </citation>
    <scope>NUCLEOTIDE SEQUENCE [LARGE SCALE GENOMIC DNA]</scope>
    <source>
        <strain evidence="2">98AG31 / pathotype 3-4-7</strain>
    </source>
</reference>
<sequence>MSYGNKFPTSIGALKSNVRMGYCLKGRLRESTTTTSKESRIMSFMQKKMSSVAHKRRILTYATLSISGGMSWNQETNNNNLEGIKTYEVYMHKNRDVIDRS</sequence>
<dbReference type="Proteomes" id="UP000001072">
    <property type="component" value="Unassembled WGS sequence"/>
</dbReference>
<evidence type="ECO:0000313" key="1">
    <source>
        <dbReference type="EMBL" id="EGG11179.1"/>
    </source>
</evidence>
<dbReference type="KEGG" id="mlr:MELLADRAFT_102782"/>
<dbReference type="EMBL" id="GL883093">
    <property type="protein sequence ID" value="EGG11179.1"/>
    <property type="molecule type" value="Genomic_DNA"/>
</dbReference>
<dbReference type="GeneID" id="18921771"/>
<name>F4R9C7_MELLP</name>
<gene>
    <name evidence="1" type="ORF">MELLADRAFT_102782</name>
</gene>
<organism evidence="2">
    <name type="scientific">Melampsora larici-populina (strain 98AG31 / pathotype 3-4-7)</name>
    <name type="common">Poplar leaf rust fungus</name>
    <dbReference type="NCBI Taxonomy" id="747676"/>
    <lineage>
        <taxon>Eukaryota</taxon>
        <taxon>Fungi</taxon>
        <taxon>Dikarya</taxon>
        <taxon>Basidiomycota</taxon>
        <taxon>Pucciniomycotina</taxon>
        <taxon>Pucciniomycetes</taxon>
        <taxon>Pucciniales</taxon>
        <taxon>Melampsoraceae</taxon>
        <taxon>Melampsora</taxon>
    </lineage>
</organism>